<gene>
    <name evidence="2" type="ORF">BDY21DRAFT_369688</name>
</gene>
<organism evidence="2 3">
    <name type="scientific">Lineolata rhizophorae</name>
    <dbReference type="NCBI Taxonomy" id="578093"/>
    <lineage>
        <taxon>Eukaryota</taxon>
        <taxon>Fungi</taxon>
        <taxon>Dikarya</taxon>
        <taxon>Ascomycota</taxon>
        <taxon>Pezizomycotina</taxon>
        <taxon>Dothideomycetes</taxon>
        <taxon>Dothideomycetes incertae sedis</taxon>
        <taxon>Lineolatales</taxon>
        <taxon>Lineolataceae</taxon>
        <taxon>Lineolata</taxon>
    </lineage>
</organism>
<proteinExistence type="predicted"/>
<feature type="compositionally biased region" description="Basic and acidic residues" evidence="1">
    <location>
        <begin position="218"/>
        <end position="230"/>
    </location>
</feature>
<feature type="compositionally biased region" description="Basic and acidic residues" evidence="1">
    <location>
        <begin position="240"/>
        <end position="251"/>
    </location>
</feature>
<reference evidence="2" key="1">
    <citation type="journal article" date="2020" name="Stud. Mycol.">
        <title>101 Dothideomycetes genomes: a test case for predicting lifestyles and emergence of pathogens.</title>
        <authorList>
            <person name="Haridas S."/>
            <person name="Albert R."/>
            <person name="Binder M."/>
            <person name="Bloem J."/>
            <person name="Labutti K."/>
            <person name="Salamov A."/>
            <person name="Andreopoulos B."/>
            <person name="Baker S."/>
            <person name="Barry K."/>
            <person name="Bills G."/>
            <person name="Bluhm B."/>
            <person name="Cannon C."/>
            <person name="Castanera R."/>
            <person name="Culley D."/>
            <person name="Daum C."/>
            <person name="Ezra D."/>
            <person name="Gonzalez J."/>
            <person name="Henrissat B."/>
            <person name="Kuo A."/>
            <person name="Liang C."/>
            <person name="Lipzen A."/>
            <person name="Lutzoni F."/>
            <person name="Magnuson J."/>
            <person name="Mondo S."/>
            <person name="Nolan M."/>
            <person name="Ohm R."/>
            <person name="Pangilinan J."/>
            <person name="Park H.-J."/>
            <person name="Ramirez L."/>
            <person name="Alfaro M."/>
            <person name="Sun H."/>
            <person name="Tritt A."/>
            <person name="Yoshinaga Y."/>
            <person name="Zwiers L.-H."/>
            <person name="Turgeon B."/>
            <person name="Goodwin S."/>
            <person name="Spatafora J."/>
            <person name="Crous P."/>
            <person name="Grigoriev I."/>
        </authorList>
    </citation>
    <scope>NUCLEOTIDE SEQUENCE</scope>
    <source>
        <strain evidence="2">ATCC 16933</strain>
    </source>
</reference>
<protein>
    <submittedName>
        <fullName evidence="2">Uncharacterized protein</fullName>
    </submittedName>
</protein>
<sequence>MMMAARTTDFGGAEYPPAQQQHHQHEPHGVKRRAEDSSVGDSQRLAKRFNLLNLGLSADSSSFSIHVDPNGKKLYIPVASSPSQTAGTSTTTSTPASPPTNPPTAAAVIPTTSPSSRPPAPARQDSDYMQLDDTSHKVYIYDLDAELASSDSDSDRPVFLSDIERHLLNKVPRHVLIGDELRATAANQLVLYGVPSSLTVPEDRDSVRKAIIEARHRAREKGKTELPDEKMVDEDAMEDDGARDADAMEIE</sequence>
<dbReference type="Pfam" id="PF20354">
    <property type="entry name" value="DUF6649"/>
    <property type="match status" value="1"/>
</dbReference>
<feature type="compositionally biased region" description="Basic and acidic residues" evidence="1">
    <location>
        <begin position="23"/>
        <end position="36"/>
    </location>
</feature>
<dbReference type="InterPro" id="IPR046591">
    <property type="entry name" value="DUF6649"/>
</dbReference>
<dbReference type="EMBL" id="MU001674">
    <property type="protein sequence ID" value="KAF2459728.1"/>
    <property type="molecule type" value="Genomic_DNA"/>
</dbReference>
<feature type="region of interest" description="Disordered" evidence="1">
    <location>
        <begin position="76"/>
        <end position="128"/>
    </location>
</feature>
<evidence type="ECO:0000313" key="2">
    <source>
        <dbReference type="EMBL" id="KAF2459728.1"/>
    </source>
</evidence>
<name>A0A6A6P7D2_9PEZI</name>
<feature type="compositionally biased region" description="Low complexity" evidence="1">
    <location>
        <begin position="103"/>
        <end position="115"/>
    </location>
</feature>
<keyword evidence="3" id="KW-1185">Reference proteome</keyword>
<feature type="region of interest" description="Disordered" evidence="1">
    <location>
        <begin position="218"/>
        <end position="251"/>
    </location>
</feature>
<accession>A0A6A6P7D2</accession>
<dbReference type="Proteomes" id="UP000799766">
    <property type="component" value="Unassembled WGS sequence"/>
</dbReference>
<dbReference type="AlphaFoldDB" id="A0A6A6P7D2"/>
<evidence type="ECO:0000313" key="3">
    <source>
        <dbReference type="Proteomes" id="UP000799766"/>
    </source>
</evidence>
<evidence type="ECO:0000256" key="1">
    <source>
        <dbReference type="SAM" id="MobiDB-lite"/>
    </source>
</evidence>
<feature type="region of interest" description="Disordered" evidence="1">
    <location>
        <begin position="1"/>
        <end position="42"/>
    </location>
</feature>
<dbReference type="OrthoDB" id="5345504at2759"/>
<feature type="compositionally biased region" description="Low complexity" evidence="1">
    <location>
        <begin position="79"/>
        <end position="95"/>
    </location>
</feature>